<proteinExistence type="inferred from homology"/>
<dbReference type="OrthoDB" id="9815647at2"/>
<keyword evidence="3" id="KW-0004">4Fe-4S</keyword>
<evidence type="ECO:0000256" key="8">
    <source>
        <dbReference type="ARBA" id="ARBA00023004"/>
    </source>
</evidence>
<evidence type="ECO:0000256" key="3">
    <source>
        <dbReference type="ARBA" id="ARBA00022485"/>
    </source>
</evidence>
<organism evidence="11 12">
    <name type="scientific">Propionivibrio dicarboxylicus</name>
    <dbReference type="NCBI Taxonomy" id="83767"/>
    <lineage>
        <taxon>Bacteria</taxon>
        <taxon>Pseudomonadati</taxon>
        <taxon>Pseudomonadota</taxon>
        <taxon>Betaproteobacteria</taxon>
        <taxon>Rhodocyclales</taxon>
        <taxon>Rhodocyclaceae</taxon>
        <taxon>Propionivibrio</taxon>
    </lineage>
</organism>
<evidence type="ECO:0000256" key="1">
    <source>
        <dbReference type="ARBA" id="ARBA00001942"/>
    </source>
</evidence>
<evidence type="ECO:0000313" key="12">
    <source>
        <dbReference type="Proteomes" id="UP000198607"/>
    </source>
</evidence>
<dbReference type="PROSITE" id="PS51257">
    <property type="entry name" value="PROKAR_LIPOPROTEIN"/>
    <property type="match status" value="1"/>
</dbReference>
<dbReference type="InterPro" id="IPR009010">
    <property type="entry name" value="Asp_de-COase-like_dom_sf"/>
</dbReference>
<evidence type="ECO:0000256" key="9">
    <source>
        <dbReference type="ARBA" id="ARBA00023014"/>
    </source>
</evidence>
<evidence type="ECO:0000256" key="5">
    <source>
        <dbReference type="ARBA" id="ARBA00022723"/>
    </source>
</evidence>
<dbReference type="Gene3D" id="3.40.228.10">
    <property type="entry name" value="Dimethylsulfoxide Reductase, domain 2"/>
    <property type="match status" value="2"/>
</dbReference>
<reference evidence="11 12" key="1">
    <citation type="submission" date="2016-10" db="EMBL/GenBank/DDBJ databases">
        <authorList>
            <person name="de Groot N.N."/>
        </authorList>
    </citation>
    <scope>NUCLEOTIDE SEQUENCE [LARGE SCALE GENOMIC DNA]</scope>
    <source>
        <strain evidence="11 12">DSM 5885</strain>
    </source>
</reference>
<dbReference type="Pfam" id="PF04879">
    <property type="entry name" value="Molybdop_Fe4S4"/>
    <property type="match status" value="1"/>
</dbReference>
<evidence type="ECO:0000259" key="10">
    <source>
        <dbReference type="PROSITE" id="PS51669"/>
    </source>
</evidence>
<dbReference type="CDD" id="cd02780">
    <property type="entry name" value="MopB_CT_Tetrathionate_Arsenate-R"/>
    <property type="match status" value="1"/>
</dbReference>
<dbReference type="InterPro" id="IPR006963">
    <property type="entry name" value="Mopterin_OxRdtase_4Fe-4S_dom"/>
</dbReference>
<keyword evidence="6" id="KW-0732">Signal</keyword>
<dbReference type="SMART" id="SM00926">
    <property type="entry name" value="Molybdop_Fe4S4"/>
    <property type="match status" value="1"/>
</dbReference>
<dbReference type="Gene3D" id="2.20.25.90">
    <property type="entry name" value="ADC-like domains"/>
    <property type="match status" value="1"/>
</dbReference>
<gene>
    <name evidence="11" type="ORF">SAMN05660652_02863</name>
</gene>
<dbReference type="InterPro" id="IPR006311">
    <property type="entry name" value="TAT_signal"/>
</dbReference>
<comment type="cofactor">
    <cofactor evidence="1">
        <name>Mo-bis(molybdopterin guanine dinucleotide)</name>
        <dbReference type="ChEBI" id="CHEBI:60539"/>
    </cofactor>
</comment>
<dbReference type="SUPFAM" id="SSF53706">
    <property type="entry name" value="Formate dehydrogenase/DMSO reductase, domains 1-3"/>
    <property type="match status" value="1"/>
</dbReference>
<protein>
    <submittedName>
        <fullName evidence="11">Anaerobic selenocysteine-containing dehydrogenase</fullName>
    </submittedName>
</protein>
<dbReference type="PANTHER" id="PTHR43742">
    <property type="entry name" value="TRIMETHYLAMINE-N-OXIDE REDUCTASE"/>
    <property type="match status" value="1"/>
</dbReference>
<dbReference type="GO" id="GO:0016491">
    <property type="term" value="F:oxidoreductase activity"/>
    <property type="evidence" value="ECO:0007669"/>
    <property type="project" value="UniProtKB-KW"/>
</dbReference>
<dbReference type="PROSITE" id="PS51318">
    <property type="entry name" value="TAT"/>
    <property type="match status" value="1"/>
</dbReference>
<evidence type="ECO:0000256" key="4">
    <source>
        <dbReference type="ARBA" id="ARBA00022505"/>
    </source>
</evidence>
<evidence type="ECO:0000256" key="2">
    <source>
        <dbReference type="ARBA" id="ARBA00010312"/>
    </source>
</evidence>
<dbReference type="GO" id="GO:0051539">
    <property type="term" value="F:4 iron, 4 sulfur cluster binding"/>
    <property type="evidence" value="ECO:0007669"/>
    <property type="project" value="UniProtKB-KW"/>
</dbReference>
<keyword evidence="7" id="KW-0560">Oxidoreductase</keyword>
<dbReference type="STRING" id="83767.SAMN05660652_02863"/>
<evidence type="ECO:0000256" key="7">
    <source>
        <dbReference type="ARBA" id="ARBA00023002"/>
    </source>
</evidence>
<dbReference type="GO" id="GO:0046872">
    <property type="term" value="F:metal ion binding"/>
    <property type="evidence" value="ECO:0007669"/>
    <property type="project" value="UniProtKB-KW"/>
</dbReference>
<comment type="similarity">
    <text evidence="2">Belongs to the prokaryotic molybdopterin-containing oxidoreductase family.</text>
</comment>
<dbReference type="Pfam" id="PF00384">
    <property type="entry name" value="Molybdopterin"/>
    <property type="match status" value="1"/>
</dbReference>
<dbReference type="RefSeq" id="WP_091938667.1">
    <property type="nucleotide sequence ID" value="NZ_FNCY01000013.1"/>
</dbReference>
<dbReference type="AlphaFoldDB" id="A0A1G8HWD5"/>
<evidence type="ECO:0000256" key="6">
    <source>
        <dbReference type="ARBA" id="ARBA00022729"/>
    </source>
</evidence>
<keyword evidence="4" id="KW-0500">Molybdenum</keyword>
<evidence type="ECO:0000313" key="11">
    <source>
        <dbReference type="EMBL" id="SDI10953.1"/>
    </source>
</evidence>
<dbReference type="GO" id="GO:0043546">
    <property type="term" value="F:molybdopterin cofactor binding"/>
    <property type="evidence" value="ECO:0007669"/>
    <property type="project" value="InterPro"/>
</dbReference>
<dbReference type="InterPro" id="IPR006656">
    <property type="entry name" value="Mopterin_OxRdtase"/>
</dbReference>
<dbReference type="EMBL" id="FNCY01000013">
    <property type="protein sequence ID" value="SDI10953.1"/>
    <property type="molecule type" value="Genomic_DNA"/>
</dbReference>
<sequence length="852" mass="93309">MKLTRRSFIQLSAATTWLLAAGCSTGPVKPASAALIPRKSNGGSPAKGEWIASTCQGCTQWCAIQIYVQDGRGVRVRGNPLSKTNHGYCCPRGHLITQQVYDPDRIKVPMKRTNPQKGRGVDPKFVPISWDEALDTVAEKMMELRRANETHKLLYMRGRYSSTSTELLYGTLPKVFGTGNYFSHSALCAEAEKMGPGLTQGFFGYRDYDLPKTQCLVLWGTDPLASNRMVPNTIHYFHEILARGSVIAVDPRLSNVAAKAHEWLPIKPGADGALACAIAHVLLTEGLWNKEFVGDFKSFWGGFKAGQTVGEDEFVEKETFGLIKWWNLELKDRTPAWAEKETLIPAEQIVRVAKMMGKAAPKTAVWMGPGAAMTPRGTYSAMAVHALNGILGSIDVEGGVWQSSSAPVTAFPKADAYVDDLAKTASKGKKLDGRGAKDMPAMMNAQPGSGVVTNNVANGLLKDPGAVKVFLSSWSNFNFSATGALRWDAVMAKVPFFVHMVTNASEMTQFADIVLPATFNAAEGWSVVSNMGNGHGYVSIQQGAVKRLWDVKQEESEVMWLLAEKLKQKGFSNLFDYYSKEFKDPETGKTATSALEFAIITTKISSSAIWKPKEPLKGDAPIKSWDDFRAKGMFSGPKYSLKKGWGGKFATATKKFEFYSETAKKGLLAHAKKYETTVDDILTVSGYVARGDLAFVPHYEPPKRNGSVSEYPFDFIDYKSRLNREGRSANTAWYQEFKKVDPGDVSWDDVLKMHPSDGAKLGLKSGDRVKITSPAGSIVTRLKLWEGVRPGTVTKCYGQGHWAYGRVAAKDYGKAPRGGNNNEILVDDYDRLSGATARNGGFTGVRVEKVAA</sequence>
<dbReference type="InterPro" id="IPR037946">
    <property type="entry name" value="MopB_CT_Tetrathionate"/>
</dbReference>
<dbReference type="InterPro" id="IPR006657">
    <property type="entry name" value="MoPterin_dinucl-bd_dom"/>
</dbReference>
<keyword evidence="9" id="KW-0411">Iron-sulfur</keyword>
<dbReference type="Pfam" id="PF01568">
    <property type="entry name" value="Molydop_binding"/>
    <property type="match status" value="1"/>
</dbReference>
<name>A0A1G8HWD5_9RHOO</name>
<feature type="domain" description="4Fe-4S Mo/W bis-MGD-type" evidence="10">
    <location>
        <begin position="48"/>
        <end position="104"/>
    </location>
</feature>
<keyword evidence="12" id="KW-1185">Reference proteome</keyword>
<dbReference type="SUPFAM" id="SSF50692">
    <property type="entry name" value="ADC-like"/>
    <property type="match status" value="1"/>
</dbReference>
<dbReference type="Gene3D" id="3.40.50.740">
    <property type="match status" value="2"/>
</dbReference>
<dbReference type="Proteomes" id="UP000198607">
    <property type="component" value="Unassembled WGS sequence"/>
</dbReference>
<dbReference type="Gene3D" id="2.40.40.20">
    <property type="match status" value="1"/>
</dbReference>
<dbReference type="InterPro" id="IPR050612">
    <property type="entry name" value="Prok_Mopterin_Oxidored"/>
</dbReference>
<dbReference type="PROSITE" id="PS51669">
    <property type="entry name" value="4FE4S_MOW_BIS_MGD"/>
    <property type="match status" value="1"/>
</dbReference>
<keyword evidence="5" id="KW-0479">Metal-binding</keyword>
<accession>A0A1G8HWD5</accession>
<dbReference type="PANTHER" id="PTHR43742:SF9">
    <property type="entry name" value="TETRATHIONATE REDUCTASE SUBUNIT A"/>
    <property type="match status" value="1"/>
</dbReference>
<keyword evidence="8" id="KW-0408">Iron</keyword>